<keyword evidence="8 11" id="KW-0645">Protease</keyword>
<evidence type="ECO:0000256" key="3">
    <source>
        <dbReference type="ARBA" id="ARBA00010088"/>
    </source>
</evidence>
<sequence>MRSLFPEIKANKTWQIAVNDGHVLYVEESGNPDGIPVVYCHGGPSGGSSAAHRRFYDPQLYRIILFDQRGCGQSTPHCANDINAIWQNTTKDLAHDMEIIRQELNIKRWVVAGGSWGTTVALYYAIEFPEMVLGLLLRGVFLARRQDIEWLFGKGGASEIFPEYYQRFIKGHQFDSTIELLESYYQKLSGENDLEQLTAAKQFLQWESNIVQLKTPQSNPNSDMSNKDIIAMAMLNCHYFLNDCFLYESEIISEIKRIQQIPGYIIHGRYDIVCKAENAFTLDQYWSSGVLEIVPCAGHSCFEVGITDGLVRAGIQIAEFINKK</sequence>
<evidence type="ECO:0000256" key="12">
    <source>
        <dbReference type="RuleBase" id="RU003421"/>
    </source>
</evidence>
<evidence type="ECO:0000256" key="1">
    <source>
        <dbReference type="ARBA" id="ARBA00001585"/>
    </source>
</evidence>
<evidence type="ECO:0000256" key="2">
    <source>
        <dbReference type="ARBA" id="ARBA00004496"/>
    </source>
</evidence>
<evidence type="ECO:0000256" key="10">
    <source>
        <dbReference type="ARBA" id="ARBA00029605"/>
    </source>
</evidence>
<keyword evidence="9 11" id="KW-0378">Hydrolase</keyword>
<dbReference type="SUPFAM" id="SSF53474">
    <property type="entry name" value="alpha/beta-Hydrolases"/>
    <property type="match status" value="1"/>
</dbReference>
<gene>
    <name evidence="14" type="primary">pip</name>
    <name evidence="14" type="ORF">PN838_10900</name>
</gene>
<name>A0ABT5FDP6_9GAMM</name>
<evidence type="ECO:0000313" key="14">
    <source>
        <dbReference type="EMBL" id="MDC2889179.1"/>
    </source>
</evidence>
<accession>A0ABT5FDP6</accession>
<evidence type="ECO:0000259" key="13">
    <source>
        <dbReference type="Pfam" id="PF00561"/>
    </source>
</evidence>
<dbReference type="EC" id="3.4.11.5" evidence="4 11"/>
<dbReference type="PRINTS" id="PR00111">
    <property type="entry name" value="ABHYDROLASE"/>
</dbReference>
<keyword evidence="15" id="KW-1185">Reference proteome</keyword>
<comment type="similarity">
    <text evidence="3 11 12">Belongs to the peptidase S33 family.</text>
</comment>
<protein>
    <recommendedName>
        <fullName evidence="5 11">Proline iminopeptidase</fullName>
        <shortName evidence="11">PIP</shortName>
        <ecNumber evidence="4 11">3.4.11.5</ecNumber>
    </recommendedName>
    <alternativeName>
        <fullName evidence="10 11">Prolyl aminopeptidase</fullName>
    </alternativeName>
</protein>
<comment type="caution">
    <text evidence="14">The sequence shown here is derived from an EMBL/GenBank/DDBJ whole genome shotgun (WGS) entry which is preliminary data.</text>
</comment>
<dbReference type="InterPro" id="IPR005944">
    <property type="entry name" value="Pro_iminopeptidase"/>
</dbReference>
<dbReference type="PRINTS" id="PR00793">
    <property type="entry name" value="PROAMNOPTASE"/>
</dbReference>
<dbReference type="PIRSF" id="PIRSF006431">
    <property type="entry name" value="Pept_S33"/>
    <property type="match status" value="1"/>
</dbReference>
<dbReference type="PANTHER" id="PTHR43722">
    <property type="entry name" value="PROLINE IMINOPEPTIDASE"/>
    <property type="match status" value="1"/>
</dbReference>
<evidence type="ECO:0000313" key="15">
    <source>
        <dbReference type="Proteomes" id="UP001528411"/>
    </source>
</evidence>
<comment type="catalytic activity">
    <reaction evidence="1 11 12">
        <text>Release of N-terminal proline from a peptide.</text>
        <dbReference type="EC" id="3.4.11.5"/>
    </reaction>
</comment>
<dbReference type="InterPro" id="IPR029058">
    <property type="entry name" value="AB_hydrolase_fold"/>
</dbReference>
<organism evidence="14 15">
    <name type="scientific">Psychrosphaera algicola</name>
    <dbReference type="NCBI Taxonomy" id="3023714"/>
    <lineage>
        <taxon>Bacteria</taxon>
        <taxon>Pseudomonadati</taxon>
        <taxon>Pseudomonadota</taxon>
        <taxon>Gammaproteobacteria</taxon>
        <taxon>Alteromonadales</taxon>
        <taxon>Pseudoalteromonadaceae</taxon>
        <taxon>Psychrosphaera</taxon>
    </lineage>
</organism>
<keyword evidence="6 11" id="KW-0031">Aminopeptidase</keyword>
<evidence type="ECO:0000256" key="8">
    <source>
        <dbReference type="ARBA" id="ARBA00022670"/>
    </source>
</evidence>
<dbReference type="PANTHER" id="PTHR43722:SF1">
    <property type="entry name" value="PROLINE IMINOPEPTIDASE"/>
    <property type="match status" value="1"/>
</dbReference>
<dbReference type="Proteomes" id="UP001528411">
    <property type="component" value="Unassembled WGS sequence"/>
</dbReference>
<proteinExistence type="inferred from homology"/>
<dbReference type="RefSeq" id="WP_272180671.1">
    <property type="nucleotide sequence ID" value="NZ_JAQOMS010000002.1"/>
</dbReference>
<comment type="subcellular location">
    <subcellularLocation>
        <location evidence="2 11">Cytoplasm</location>
    </subcellularLocation>
</comment>
<evidence type="ECO:0000256" key="7">
    <source>
        <dbReference type="ARBA" id="ARBA00022490"/>
    </source>
</evidence>
<dbReference type="GO" id="GO:0004177">
    <property type="term" value="F:aminopeptidase activity"/>
    <property type="evidence" value="ECO:0007669"/>
    <property type="project" value="UniProtKB-KW"/>
</dbReference>
<evidence type="ECO:0000256" key="11">
    <source>
        <dbReference type="PIRNR" id="PIRNR006431"/>
    </source>
</evidence>
<evidence type="ECO:0000256" key="9">
    <source>
        <dbReference type="ARBA" id="ARBA00022801"/>
    </source>
</evidence>
<reference evidence="14 15" key="1">
    <citation type="submission" date="2023-01" db="EMBL/GenBank/DDBJ databases">
        <title>Psychrosphaera sp. nov., isolated from marine algae.</title>
        <authorList>
            <person name="Bayburt H."/>
            <person name="Choi B.J."/>
            <person name="Kim J.M."/>
            <person name="Choi D.G."/>
            <person name="Jeon C.O."/>
        </authorList>
    </citation>
    <scope>NUCLEOTIDE SEQUENCE [LARGE SCALE GENOMIC DNA]</scope>
    <source>
        <strain evidence="14 15">G1-22</strain>
    </source>
</reference>
<evidence type="ECO:0000256" key="6">
    <source>
        <dbReference type="ARBA" id="ARBA00022438"/>
    </source>
</evidence>
<feature type="domain" description="AB hydrolase-1" evidence="13">
    <location>
        <begin position="36"/>
        <end position="304"/>
    </location>
</feature>
<keyword evidence="7 11" id="KW-0963">Cytoplasm</keyword>
<dbReference type="Pfam" id="PF00561">
    <property type="entry name" value="Abhydrolase_1"/>
    <property type="match status" value="1"/>
</dbReference>
<evidence type="ECO:0000256" key="4">
    <source>
        <dbReference type="ARBA" id="ARBA00012568"/>
    </source>
</evidence>
<dbReference type="InterPro" id="IPR000073">
    <property type="entry name" value="AB_hydrolase_1"/>
</dbReference>
<dbReference type="InterPro" id="IPR002410">
    <property type="entry name" value="Peptidase_S33"/>
</dbReference>
<dbReference type="NCBIfam" id="TIGR01249">
    <property type="entry name" value="pro_imino_pep_1"/>
    <property type="match status" value="1"/>
</dbReference>
<dbReference type="Gene3D" id="3.40.50.1820">
    <property type="entry name" value="alpha/beta hydrolase"/>
    <property type="match status" value="1"/>
</dbReference>
<dbReference type="EMBL" id="JAQOMS010000002">
    <property type="protein sequence ID" value="MDC2889179.1"/>
    <property type="molecule type" value="Genomic_DNA"/>
</dbReference>
<evidence type="ECO:0000256" key="5">
    <source>
        <dbReference type="ARBA" id="ARBA00021843"/>
    </source>
</evidence>